<evidence type="ECO:0000256" key="2">
    <source>
        <dbReference type="ARBA" id="ARBA00005200"/>
    </source>
</evidence>
<evidence type="ECO:0000256" key="13">
    <source>
        <dbReference type="ARBA" id="ARBA00022985"/>
    </source>
</evidence>
<dbReference type="GO" id="GO:0006493">
    <property type="term" value="P:protein O-linked glycosylation"/>
    <property type="evidence" value="ECO:0007669"/>
    <property type="project" value="InterPro"/>
</dbReference>
<keyword evidence="10 19" id="KW-0328">Glycosyltransferase</keyword>
<keyword evidence="14 19" id="KW-1133">Transmembrane helix</keyword>
<feature type="transmembrane region" description="Helical" evidence="19">
    <location>
        <begin position="81"/>
        <end position="105"/>
    </location>
</feature>
<name>A0A484YSW1_9ENTR</name>
<feature type="transmembrane region" description="Helical" evidence="19">
    <location>
        <begin position="408"/>
        <end position="426"/>
    </location>
</feature>
<dbReference type="EC" id="2.4.2.43" evidence="4 19"/>
<evidence type="ECO:0000256" key="18">
    <source>
        <dbReference type="ARBA" id="ARBA00034054"/>
    </source>
</evidence>
<organism evidence="21 22">
    <name type="scientific">Enterobacter cancerogenus</name>
    <dbReference type="NCBI Taxonomy" id="69218"/>
    <lineage>
        <taxon>Bacteria</taxon>
        <taxon>Pseudomonadati</taxon>
        <taxon>Pseudomonadota</taxon>
        <taxon>Gammaproteobacteria</taxon>
        <taxon>Enterobacterales</taxon>
        <taxon>Enterobacteriaceae</taxon>
        <taxon>Enterobacter</taxon>
        <taxon>Enterobacter cloacae complex</taxon>
    </lineage>
</organism>
<feature type="transmembrane region" description="Helical" evidence="19">
    <location>
        <begin position="165"/>
        <end position="192"/>
    </location>
</feature>
<evidence type="ECO:0000256" key="9">
    <source>
        <dbReference type="ARBA" id="ARBA00022556"/>
    </source>
</evidence>
<keyword evidence="12 19" id="KW-0812">Transmembrane</keyword>
<keyword evidence="6 19" id="KW-1003">Cell membrane</keyword>
<feature type="transmembrane region" description="Helical" evidence="19">
    <location>
        <begin position="111"/>
        <end position="129"/>
    </location>
</feature>
<evidence type="ECO:0000259" key="20">
    <source>
        <dbReference type="Pfam" id="PF02366"/>
    </source>
</evidence>
<comment type="function">
    <text evidence="17 19">Catalyzes the transfer of the L-Ara4N moiety of the glycolipid undecaprenyl phosphate-alpha-L-Ara4N to lipid A. The modified arabinose is attached to lipid A and is required for resistance to polymyxin and cationic antimicrobial peptides.</text>
</comment>
<evidence type="ECO:0000256" key="5">
    <source>
        <dbReference type="ARBA" id="ARBA00015532"/>
    </source>
</evidence>
<dbReference type="InterPro" id="IPR003342">
    <property type="entry name" value="ArnT-like_N"/>
</dbReference>
<sequence>MKTARYGAALLALFIVYYLIPVDLRLLWQPDETRYAEISREMLASGDWVVPHFLGLRYFEKPIAGYWINSIGQWLFGDGNFAVRAGSIFSTGLTSLLVMWLAWHLWRDKRVALLSGVIFLTLLLVYGIGTYAVLDPMITLWLVAAMCSFWLAAQAKSPGGKAAGYLLLGLACGMGVMTKGFLALAVPVIGVLPWVIVQKRWKEVLLFGWFAVLSCVLIVLPWGLAIAHREPDFWRYFFWVEHIQRFAQSDAQHKAPFWYYLPFLIAGSLPWLALLPGALRLGWRDRQEAGQGWYLLGWVVMPLLFFSIAKGKLPTYILPCFAPLAILMARYACTVAEKSVRVLRVNAGINLAFGALGVVAALVVSPWGLTAHPVWAPVELYKIFCAVMAFLVWAAVGMYTLRDSPRRWWLAALCPAGLALLVGFAVPSKVEDSKQPQSLIETVRVPLQESRFVLANNVGVASGLAWELKRNDIILYGQAGELRYGLNYPDAQGRFVSNEAIAQWLEEHRQQGPVSLVLLLSKNDDLVRAKLPEPDSLYVQGRLAYLQYFPQ</sequence>
<evidence type="ECO:0000256" key="8">
    <source>
        <dbReference type="ARBA" id="ARBA00022519"/>
    </source>
</evidence>
<keyword evidence="16 19" id="KW-0472">Membrane</keyword>
<protein>
    <recommendedName>
        <fullName evidence="5 19">Undecaprenyl phosphate-alpha-4-amino-4-deoxy-L-arabinose arabinosyl transferase</fullName>
        <ecNumber evidence="4 19">2.4.2.43</ecNumber>
    </recommendedName>
    <alternativeName>
        <fullName evidence="19">4-amino-4-deoxy-L-arabinose lipid A transferase</fullName>
    </alternativeName>
    <alternativeName>
        <fullName evidence="19">Lipid IV(A) 4-amino-4-deoxy-L-arabinosyltransferase</fullName>
    </alternativeName>
    <alternativeName>
        <fullName evidence="19">Undecaprenyl phosphate-alpha-L-Ara4N transferase</fullName>
    </alternativeName>
</protein>
<evidence type="ECO:0000256" key="15">
    <source>
        <dbReference type="ARBA" id="ARBA00023098"/>
    </source>
</evidence>
<feature type="transmembrane region" description="Helical" evidence="19">
    <location>
        <begin position="204"/>
        <end position="227"/>
    </location>
</feature>
<evidence type="ECO:0000256" key="1">
    <source>
        <dbReference type="ARBA" id="ARBA00004429"/>
    </source>
</evidence>
<comment type="catalytic activity">
    <reaction evidence="18 19">
        <text>4-amino-4-deoxy-alpha-L-arabinopyranosyl di-trans,octa-cis-undecaprenyl phosphate + lipid IVA = lipid IIA + di-trans,octa-cis-undecaprenyl phosphate.</text>
        <dbReference type="EC" id="2.4.2.43"/>
    </reaction>
</comment>
<evidence type="ECO:0000256" key="14">
    <source>
        <dbReference type="ARBA" id="ARBA00022989"/>
    </source>
</evidence>
<feature type="domain" description="ArnT-like N-terminal" evidence="20">
    <location>
        <begin position="6"/>
        <end position="237"/>
    </location>
</feature>
<dbReference type="Pfam" id="PF02366">
    <property type="entry name" value="PMT"/>
    <property type="match status" value="1"/>
</dbReference>
<evidence type="ECO:0000313" key="21">
    <source>
        <dbReference type="EMBL" id="VFS38283.1"/>
    </source>
</evidence>
<keyword evidence="7 19" id="KW-0444">Lipid biosynthesis</keyword>
<dbReference type="GO" id="GO:0009245">
    <property type="term" value="P:lipid A biosynthetic process"/>
    <property type="evidence" value="ECO:0007669"/>
    <property type="project" value="UniProtKB-UniRule"/>
</dbReference>
<keyword evidence="11 19" id="KW-0808">Transferase</keyword>
<dbReference type="HAMAP" id="MF_01165">
    <property type="entry name" value="ArnT_transfer"/>
    <property type="match status" value="1"/>
</dbReference>
<proteinExistence type="inferred from homology"/>
<dbReference type="GO" id="GO:0009103">
    <property type="term" value="P:lipopolysaccharide biosynthetic process"/>
    <property type="evidence" value="ECO:0007669"/>
    <property type="project" value="UniProtKB-KW"/>
</dbReference>
<keyword evidence="8" id="KW-0997">Cell inner membrane</keyword>
<feature type="transmembrane region" description="Helical" evidence="19">
    <location>
        <begin position="345"/>
        <end position="368"/>
    </location>
</feature>
<comment type="similarity">
    <text evidence="3 19">Belongs to the glycosyltransferase 83 family.</text>
</comment>
<dbReference type="Proteomes" id="UP000351155">
    <property type="component" value="Unassembled WGS sequence"/>
</dbReference>
<evidence type="ECO:0000256" key="19">
    <source>
        <dbReference type="HAMAP-Rule" id="MF_01165"/>
    </source>
</evidence>
<comment type="subcellular location">
    <subcellularLocation>
        <location evidence="1">Cell inner membrane</location>
        <topology evidence="1">Multi-pass membrane protein</topology>
    </subcellularLocation>
    <subcellularLocation>
        <location evidence="19">Cell membrane</location>
        <topology evidence="19">Multi-pass membrane protein</topology>
    </subcellularLocation>
</comment>
<dbReference type="AlphaFoldDB" id="A0A484YSW1"/>
<evidence type="ECO:0000256" key="12">
    <source>
        <dbReference type="ARBA" id="ARBA00022692"/>
    </source>
</evidence>
<dbReference type="GO" id="GO:0000030">
    <property type="term" value="F:mannosyltransferase activity"/>
    <property type="evidence" value="ECO:0007669"/>
    <property type="project" value="InterPro"/>
</dbReference>
<dbReference type="GO" id="GO:0005886">
    <property type="term" value="C:plasma membrane"/>
    <property type="evidence" value="ECO:0007669"/>
    <property type="project" value="UniProtKB-SubCell"/>
</dbReference>
<dbReference type="GO" id="GO:0010041">
    <property type="term" value="P:response to iron(III) ion"/>
    <property type="evidence" value="ECO:0007669"/>
    <property type="project" value="TreeGrafter"/>
</dbReference>
<evidence type="ECO:0000256" key="6">
    <source>
        <dbReference type="ARBA" id="ARBA00022475"/>
    </source>
</evidence>
<feature type="transmembrane region" description="Helical" evidence="19">
    <location>
        <begin position="315"/>
        <end position="333"/>
    </location>
</feature>
<comment type="pathway">
    <text evidence="2 19">Lipopolysaccharide metabolism; 4-amino-4-deoxy-beta-L-arabinose-lipid A biosynthesis.</text>
</comment>
<dbReference type="PANTHER" id="PTHR33908:SF3">
    <property type="entry name" value="UNDECAPRENYL PHOSPHATE-ALPHA-4-AMINO-4-DEOXY-L-ARABINOSE ARABINOSYL TRANSFERASE"/>
    <property type="match status" value="1"/>
</dbReference>
<evidence type="ECO:0000256" key="3">
    <source>
        <dbReference type="ARBA" id="ARBA00010814"/>
    </source>
</evidence>
<dbReference type="GO" id="GO:0103015">
    <property type="term" value="F:4-amino-4-deoxy-L-arabinose transferase activity"/>
    <property type="evidence" value="ECO:0007669"/>
    <property type="project" value="UniProtKB-EC"/>
</dbReference>
<feature type="transmembrane region" description="Helical" evidence="19">
    <location>
        <begin position="380"/>
        <end position="401"/>
    </location>
</feature>
<dbReference type="InterPro" id="IPR050297">
    <property type="entry name" value="LipidA_mod_glycosyltrf_83"/>
</dbReference>
<dbReference type="UniPathway" id="UPA00037"/>
<evidence type="ECO:0000256" key="4">
    <source>
        <dbReference type="ARBA" id="ARBA00012056"/>
    </source>
</evidence>
<reference evidence="21 22" key="1">
    <citation type="submission" date="2019-03" db="EMBL/GenBank/DDBJ databases">
        <authorList>
            <consortium name="Pathogen Informatics"/>
        </authorList>
    </citation>
    <scope>NUCLEOTIDE SEQUENCE [LARGE SCALE GENOMIC DNA]</scope>
    <source>
        <strain evidence="21 22">NCTC12126</strain>
    </source>
</reference>
<dbReference type="InterPro" id="IPR022839">
    <property type="entry name" value="ArnT"/>
</dbReference>
<evidence type="ECO:0000256" key="10">
    <source>
        <dbReference type="ARBA" id="ARBA00022676"/>
    </source>
</evidence>
<evidence type="ECO:0000313" key="22">
    <source>
        <dbReference type="Proteomes" id="UP000351155"/>
    </source>
</evidence>
<evidence type="ECO:0000256" key="7">
    <source>
        <dbReference type="ARBA" id="ARBA00022516"/>
    </source>
</evidence>
<keyword evidence="9 19" id="KW-0441">Lipid A biosynthesis</keyword>
<evidence type="ECO:0000256" key="17">
    <source>
        <dbReference type="ARBA" id="ARBA00025446"/>
    </source>
</evidence>
<feature type="transmembrane region" description="Helical" evidence="19">
    <location>
        <begin position="257"/>
        <end position="279"/>
    </location>
</feature>
<accession>A0A484YSW1</accession>
<dbReference type="NCBIfam" id="NF009784">
    <property type="entry name" value="PRK13279.1"/>
    <property type="match status" value="1"/>
</dbReference>
<feature type="transmembrane region" description="Helical" evidence="19">
    <location>
        <begin position="291"/>
        <end position="309"/>
    </location>
</feature>
<evidence type="ECO:0000256" key="16">
    <source>
        <dbReference type="ARBA" id="ARBA00023136"/>
    </source>
</evidence>
<evidence type="ECO:0000256" key="11">
    <source>
        <dbReference type="ARBA" id="ARBA00022679"/>
    </source>
</evidence>
<keyword evidence="13 19" id="KW-0448">Lipopolysaccharide biosynthesis</keyword>
<keyword evidence="15 19" id="KW-0443">Lipid metabolism</keyword>
<gene>
    <name evidence="19 21" type="primary">arnT</name>
    <name evidence="21" type="ORF">NCTC12126_03737</name>
</gene>
<dbReference type="PANTHER" id="PTHR33908">
    <property type="entry name" value="MANNOSYLTRANSFERASE YKCB-RELATED"/>
    <property type="match status" value="1"/>
</dbReference>
<dbReference type="EMBL" id="CAADIW010000036">
    <property type="protein sequence ID" value="VFS38283.1"/>
    <property type="molecule type" value="Genomic_DNA"/>
</dbReference>
<feature type="transmembrane region" description="Helical" evidence="19">
    <location>
        <begin position="6"/>
        <end position="28"/>
    </location>
</feature>